<dbReference type="GO" id="GO:0050518">
    <property type="term" value="F:2-C-methyl-D-erythritol 4-phosphate cytidylyltransferase activity"/>
    <property type="evidence" value="ECO:0007669"/>
    <property type="project" value="UniProtKB-EC"/>
</dbReference>
<dbReference type="InterPro" id="IPR050088">
    <property type="entry name" value="IspD/TarI_cytidylyltransf_bact"/>
</dbReference>
<keyword evidence="4" id="KW-1185">Reference proteome</keyword>
<dbReference type="PANTHER" id="PTHR32125:SF4">
    <property type="entry name" value="2-C-METHYL-D-ERYTHRITOL 4-PHOSPHATE CYTIDYLYLTRANSFERASE, CHLOROPLASTIC"/>
    <property type="match status" value="1"/>
</dbReference>
<protein>
    <submittedName>
        <fullName evidence="3">2-C-methyl-D-erythritol 4-phosphate cytidylyltransferase</fullName>
        <ecNumber evidence="3">2.7.7.60</ecNumber>
    </submittedName>
</protein>
<name>A0ABS4TCN8_9PSEU</name>
<dbReference type="EMBL" id="JAGINW010000001">
    <property type="protein sequence ID" value="MBP2321830.1"/>
    <property type="molecule type" value="Genomic_DNA"/>
</dbReference>
<keyword evidence="2 3" id="KW-0548">Nucleotidyltransferase</keyword>
<organism evidence="3 4">
    <name type="scientific">Kibdelosporangium banguiense</name>
    <dbReference type="NCBI Taxonomy" id="1365924"/>
    <lineage>
        <taxon>Bacteria</taxon>
        <taxon>Bacillati</taxon>
        <taxon>Actinomycetota</taxon>
        <taxon>Actinomycetes</taxon>
        <taxon>Pseudonocardiales</taxon>
        <taxon>Pseudonocardiaceae</taxon>
        <taxon>Kibdelosporangium</taxon>
    </lineage>
</organism>
<dbReference type="InterPro" id="IPR018294">
    <property type="entry name" value="ISPD_synthase_CS"/>
</dbReference>
<evidence type="ECO:0000313" key="4">
    <source>
        <dbReference type="Proteomes" id="UP001519332"/>
    </source>
</evidence>
<dbReference type="PANTHER" id="PTHR32125">
    <property type="entry name" value="2-C-METHYL-D-ERYTHRITOL 4-PHOSPHATE CYTIDYLYLTRANSFERASE, CHLOROPLASTIC"/>
    <property type="match status" value="1"/>
</dbReference>
<dbReference type="PROSITE" id="PS01295">
    <property type="entry name" value="ISPD"/>
    <property type="match status" value="1"/>
</dbReference>
<sequence>MRVTQAAGVVLAGGSGSRVGREINKVYLPIAGRPVLRWSLEALAGNPDIGVVVLVTRPQDVEFVTEVVDGIDVEVVSGGDSRQTSELAALRQLAGRINSGEIDTVLIHDGARPLVSPELVAAVLHTAREHGGAIPGLLSEDLALSADGHVWPISDDLVAVQTPQGFLAAPLLAAYEQAAAEGFAGTDTASCIERFTDIEVHWVPGEQRNLKITFGHDLVVAERILESK</sequence>
<dbReference type="InterPro" id="IPR029044">
    <property type="entry name" value="Nucleotide-diphossugar_trans"/>
</dbReference>
<dbReference type="InterPro" id="IPR034683">
    <property type="entry name" value="IspD/TarI"/>
</dbReference>
<evidence type="ECO:0000313" key="3">
    <source>
        <dbReference type="EMBL" id="MBP2321830.1"/>
    </source>
</evidence>
<accession>A0ABS4TCN8</accession>
<gene>
    <name evidence="3" type="ORF">JOF56_002215</name>
</gene>
<dbReference type="SUPFAM" id="SSF53448">
    <property type="entry name" value="Nucleotide-diphospho-sugar transferases"/>
    <property type="match status" value="1"/>
</dbReference>
<dbReference type="Proteomes" id="UP001519332">
    <property type="component" value="Unassembled WGS sequence"/>
</dbReference>
<evidence type="ECO:0000256" key="2">
    <source>
        <dbReference type="ARBA" id="ARBA00022695"/>
    </source>
</evidence>
<dbReference type="EC" id="2.7.7.60" evidence="3"/>
<dbReference type="Pfam" id="PF01128">
    <property type="entry name" value="IspD"/>
    <property type="match status" value="1"/>
</dbReference>
<comment type="caution">
    <text evidence="3">The sequence shown here is derived from an EMBL/GenBank/DDBJ whole genome shotgun (WGS) entry which is preliminary data.</text>
</comment>
<reference evidence="3 4" key="1">
    <citation type="submission" date="2021-03" db="EMBL/GenBank/DDBJ databases">
        <title>Sequencing the genomes of 1000 actinobacteria strains.</title>
        <authorList>
            <person name="Klenk H.-P."/>
        </authorList>
    </citation>
    <scope>NUCLEOTIDE SEQUENCE [LARGE SCALE GENOMIC DNA]</scope>
    <source>
        <strain evidence="3 4">DSM 46670</strain>
    </source>
</reference>
<dbReference type="Gene3D" id="3.90.550.10">
    <property type="entry name" value="Spore Coat Polysaccharide Biosynthesis Protein SpsA, Chain A"/>
    <property type="match status" value="1"/>
</dbReference>
<dbReference type="CDD" id="cd02516">
    <property type="entry name" value="CDP-ME_synthetase"/>
    <property type="match status" value="1"/>
</dbReference>
<keyword evidence="1 3" id="KW-0808">Transferase</keyword>
<evidence type="ECO:0000256" key="1">
    <source>
        <dbReference type="ARBA" id="ARBA00022679"/>
    </source>
</evidence>
<proteinExistence type="predicted"/>